<protein>
    <submittedName>
        <fullName evidence="3">Uncharacterized protein</fullName>
    </submittedName>
</protein>
<evidence type="ECO:0000313" key="3">
    <source>
        <dbReference type="EMBL" id="CAF4459166.1"/>
    </source>
</evidence>
<feature type="region of interest" description="Disordered" evidence="1">
    <location>
        <begin position="1"/>
        <end position="20"/>
    </location>
</feature>
<evidence type="ECO:0000313" key="5">
    <source>
        <dbReference type="Proteomes" id="UP000663851"/>
    </source>
</evidence>
<evidence type="ECO:0000256" key="1">
    <source>
        <dbReference type="SAM" id="MobiDB-lite"/>
    </source>
</evidence>
<proteinExistence type="predicted"/>
<dbReference type="EMBL" id="CAJNYD010004813">
    <property type="protein sequence ID" value="CAF3637344.1"/>
    <property type="molecule type" value="Genomic_DNA"/>
</dbReference>
<evidence type="ECO:0000313" key="2">
    <source>
        <dbReference type="EMBL" id="CAF3637344.1"/>
    </source>
</evidence>
<dbReference type="EMBL" id="CAJOBQ010008651">
    <property type="protein sequence ID" value="CAF4693336.1"/>
    <property type="molecule type" value="Genomic_DNA"/>
</dbReference>
<dbReference type="EMBL" id="CAJOBO010002592">
    <property type="protein sequence ID" value="CAF4459166.1"/>
    <property type="molecule type" value="Genomic_DNA"/>
</dbReference>
<dbReference type="Proteomes" id="UP000663833">
    <property type="component" value="Unassembled WGS sequence"/>
</dbReference>
<gene>
    <name evidence="3" type="ORF">HFQ381_LOCUS24508</name>
    <name evidence="2" type="ORF">LUA448_LOCUS32246</name>
    <name evidence="4" type="ORF">TSG867_LOCUS32976</name>
</gene>
<evidence type="ECO:0000313" key="4">
    <source>
        <dbReference type="EMBL" id="CAF4693336.1"/>
    </source>
</evidence>
<dbReference type="AlphaFoldDB" id="A0A820T2P0"/>
<name>A0A820T2P0_9BILA</name>
<accession>A0A820T2P0</accession>
<dbReference type="Proteomes" id="UP000663862">
    <property type="component" value="Unassembled WGS sequence"/>
</dbReference>
<reference evidence="3" key="1">
    <citation type="submission" date="2021-02" db="EMBL/GenBank/DDBJ databases">
        <authorList>
            <person name="Nowell W R."/>
        </authorList>
    </citation>
    <scope>NUCLEOTIDE SEQUENCE</scope>
</reference>
<organism evidence="3 5">
    <name type="scientific">Rotaria socialis</name>
    <dbReference type="NCBI Taxonomy" id="392032"/>
    <lineage>
        <taxon>Eukaryota</taxon>
        <taxon>Metazoa</taxon>
        <taxon>Spiralia</taxon>
        <taxon>Gnathifera</taxon>
        <taxon>Rotifera</taxon>
        <taxon>Eurotatoria</taxon>
        <taxon>Bdelloidea</taxon>
        <taxon>Philodinida</taxon>
        <taxon>Philodinidae</taxon>
        <taxon>Rotaria</taxon>
    </lineage>
</organism>
<dbReference type="Proteomes" id="UP000663851">
    <property type="component" value="Unassembled WGS sequence"/>
</dbReference>
<sequence>MPVREEPWLSMAPPNSSQLHRQQISFNKQIQFNPNGHK</sequence>
<comment type="caution">
    <text evidence="3">The sequence shown here is derived from an EMBL/GenBank/DDBJ whole genome shotgun (WGS) entry which is preliminary data.</text>
</comment>
<feature type="non-terminal residue" evidence="3">
    <location>
        <position position="38"/>
    </location>
</feature>